<protein>
    <recommendedName>
        <fullName evidence="6">Peptidyl-prolyl cis-trans isomerase</fullName>
        <ecNumber evidence="6">5.2.1.8</ecNumber>
    </recommendedName>
</protein>
<evidence type="ECO:0000256" key="2">
    <source>
        <dbReference type="ARBA" id="ARBA00006577"/>
    </source>
</evidence>
<dbReference type="Proteomes" id="UP000297549">
    <property type="component" value="Unassembled WGS sequence"/>
</dbReference>
<reference evidence="9 10" key="1">
    <citation type="submission" date="2019-04" db="EMBL/GenBank/DDBJ databases">
        <authorList>
            <person name="Feng G."/>
            <person name="Zhang J."/>
            <person name="Zhu H."/>
        </authorList>
    </citation>
    <scope>NUCLEOTIDE SEQUENCE [LARGE SCALE GENOMIC DNA]</scope>
    <source>
        <strain evidence="9 10">JCM 31653</strain>
    </source>
</reference>
<evidence type="ECO:0000256" key="1">
    <source>
        <dbReference type="ARBA" id="ARBA00000971"/>
    </source>
</evidence>
<dbReference type="RefSeq" id="WP_135463576.1">
    <property type="nucleotide sequence ID" value="NZ_SRLC01000001.1"/>
</dbReference>
<feature type="chain" id="PRO_5021487364" description="Peptidyl-prolyl cis-trans isomerase" evidence="7">
    <location>
        <begin position="27"/>
        <end position="168"/>
    </location>
</feature>
<dbReference type="SUPFAM" id="SSF54534">
    <property type="entry name" value="FKBP-like"/>
    <property type="match status" value="1"/>
</dbReference>
<dbReference type="Pfam" id="PF00254">
    <property type="entry name" value="FKBP_C"/>
    <property type="match status" value="1"/>
</dbReference>
<dbReference type="PANTHER" id="PTHR43811:SF19">
    <property type="entry name" value="39 KDA FK506-BINDING NUCLEAR PROTEIN"/>
    <property type="match status" value="1"/>
</dbReference>
<keyword evidence="4 5" id="KW-0413">Isomerase</keyword>
<evidence type="ECO:0000256" key="4">
    <source>
        <dbReference type="ARBA" id="ARBA00023235"/>
    </source>
</evidence>
<comment type="catalytic activity">
    <reaction evidence="1 5 6">
        <text>[protein]-peptidylproline (omega=180) = [protein]-peptidylproline (omega=0)</text>
        <dbReference type="Rhea" id="RHEA:16237"/>
        <dbReference type="Rhea" id="RHEA-COMP:10747"/>
        <dbReference type="Rhea" id="RHEA-COMP:10748"/>
        <dbReference type="ChEBI" id="CHEBI:83833"/>
        <dbReference type="ChEBI" id="CHEBI:83834"/>
        <dbReference type="EC" id="5.2.1.8"/>
    </reaction>
</comment>
<evidence type="ECO:0000256" key="5">
    <source>
        <dbReference type="PROSITE-ProRule" id="PRU00277"/>
    </source>
</evidence>
<dbReference type="InterPro" id="IPR046357">
    <property type="entry name" value="PPIase_dom_sf"/>
</dbReference>
<proteinExistence type="inferred from homology"/>
<evidence type="ECO:0000313" key="9">
    <source>
        <dbReference type="EMBL" id="TGE25999.1"/>
    </source>
</evidence>
<keyword evidence="7" id="KW-0732">Signal</keyword>
<organism evidence="9 10">
    <name type="scientific">Hymenobacter aquaticus</name>
    <dbReference type="NCBI Taxonomy" id="1867101"/>
    <lineage>
        <taxon>Bacteria</taxon>
        <taxon>Pseudomonadati</taxon>
        <taxon>Bacteroidota</taxon>
        <taxon>Cytophagia</taxon>
        <taxon>Cytophagales</taxon>
        <taxon>Hymenobacteraceae</taxon>
        <taxon>Hymenobacter</taxon>
    </lineage>
</organism>
<keyword evidence="3 5" id="KW-0697">Rotamase</keyword>
<comment type="caution">
    <text evidence="9">The sequence shown here is derived from an EMBL/GenBank/DDBJ whole genome shotgun (WGS) entry which is preliminary data.</text>
</comment>
<comment type="similarity">
    <text evidence="2 6">Belongs to the FKBP-type PPIase family.</text>
</comment>
<dbReference type="EMBL" id="SRLC01000001">
    <property type="protein sequence ID" value="TGE25999.1"/>
    <property type="molecule type" value="Genomic_DNA"/>
</dbReference>
<name>A0A4Z0Q9E6_9BACT</name>
<evidence type="ECO:0000256" key="6">
    <source>
        <dbReference type="RuleBase" id="RU003915"/>
    </source>
</evidence>
<dbReference type="FunFam" id="3.10.50.40:FF:000006">
    <property type="entry name" value="Peptidyl-prolyl cis-trans isomerase"/>
    <property type="match status" value="1"/>
</dbReference>
<dbReference type="Gene3D" id="3.10.50.40">
    <property type="match status" value="1"/>
</dbReference>
<sequence>MLQLISFRRPARQLLVAALGALSLLAACQKDDEKDYTQIDEGIIKQYVADNKLTDAQRQSSGLYFVPTTTTTGVQPKRGQTVSVKYTGYLLNGTIFDASARHNYGAPFQFELGKGQVIKGWDEGIGLMTKGSKAMLLVPSALGYGSQAAGPIPANSVTRFDVELVDVQ</sequence>
<gene>
    <name evidence="9" type="ORF">E5K00_12650</name>
</gene>
<dbReference type="GO" id="GO:0003755">
    <property type="term" value="F:peptidyl-prolyl cis-trans isomerase activity"/>
    <property type="evidence" value="ECO:0007669"/>
    <property type="project" value="UniProtKB-UniRule"/>
</dbReference>
<dbReference type="InterPro" id="IPR001179">
    <property type="entry name" value="PPIase_FKBP_dom"/>
</dbReference>
<dbReference type="PROSITE" id="PS50059">
    <property type="entry name" value="FKBP_PPIASE"/>
    <property type="match status" value="1"/>
</dbReference>
<evidence type="ECO:0000313" key="10">
    <source>
        <dbReference type="Proteomes" id="UP000297549"/>
    </source>
</evidence>
<feature type="domain" description="PPIase FKBP-type" evidence="8">
    <location>
        <begin position="79"/>
        <end position="168"/>
    </location>
</feature>
<dbReference type="EC" id="5.2.1.8" evidence="6"/>
<feature type="signal peptide" evidence="7">
    <location>
        <begin position="1"/>
        <end position="26"/>
    </location>
</feature>
<evidence type="ECO:0000256" key="3">
    <source>
        <dbReference type="ARBA" id="ARBA00023110"/>
    </source>
</evidence>
<evidence type="ECO:0000259" key="8">
    <source>
        <dbReference type="PROSITE" id="PS50059"/>
    </source>
</evidence>
<dbReference type="PANTHER" id="PTHR43811">
    <property type="entry name" value="FKBP-TYPE PEPTIDYL-PROLYL CIS-TRANS ISOMERASE FKPA"/>
    <property type="match status" value="1"/>
</dbReference>
<evidence type="ECO:0000256" key="7">
    <source>
        <dbReference type="SAM" id="SignalP"/>
    </source>
</evidence>
<dbReference type="OrthoDB" id="9814548at2"/>
<accession>A0A4Z0Q9E6</accession>
<keyword evidence="10" id="KW-1185">Reference proteome</keyword>
<dbReference type="AlphaFoldDB" id="A0A4Z0Q9E6"/>